<feature type="transmembrane region" description="Helical" evidence="9">
    <location>
        <begin position="406"/>
        <end position="427"/>
    </location>
</feature>
<dbReference type="EMBL" id="JACOPN010000002">
    <property type="protein sequence ID" value="MBC5716244.1"/>
    <property type="molecule type" value="Genomic_DNA"/>
</dbReference>
<accession>A0A8J6J201</accession>
<evidence type="ECO:0000256" key="7">
    <source>
        <dbReference type="ARBA" id="ARBA00022989"/>
    </source>
</evidence>
<feature type="transmembrane region" description="Helical" evidence="9">
    <location>
        <begin position="320"/>
        <end position="343"/>
    </location>
</feature>
<feature type="transmembrane region" description="Helical" evidence="9">
    <location>
        <begin position="433"/>
        <end position="456"/>
    </location>
</feature>
<evidence type="ECO:0000256" key="5">
    <source>
        <dbReference type="ARBA" id="ARBA00022692"/>
    </source>
</evidence>
<dbReference type="InterPro" id="IPR001463">
    <property type="entry name" value="Na/Ala_symport"/>
</dbReference>
<dbReference type="Gene3D" id="1.20.1740.10">
    <property type="entry name" value="Amino acid/polyamine transporter I"/>
    <property type="match status" value="1"/>
</dbReference>
<comment type="subcellular location">
    <subcellularLocation>
        <location evidence="1 9">Cell membrane</location>
        <topology evidence="1 9">Multi-pass membrane protein</topology>
    </subcellularLocation>
</comment>
<evidence type="ECO:0000256" key="9">
    <source>
        <dbReference type="RuleBase" id="RU363064"/>
    </source>
</evidence>
<comment type="similarity">
    <text evidence="2 9">Belongs to the alanine or glycine:cation symporter (AGCS) (TC 2.A.25) family.</text>
</comment>
<dbReference type="AlphaFoldDB" id="A0A8J6J201"/>
<feature type="transmembrane region" description="Helical" evidence="9">
    <location>
        <begin position="257"/>
        <end position="279"/>
    </location>
</feature>
<keyword evidence="3 9" id="KW-0813">Transport</keyword>
<dbReference type="Pfam" id="PF01235">
    <property type="entry name" value="Na_Ala_symp"/>
    <property type="match status" value="1"/>
</dbReference>
<keyword evidence="4 9" id="KW-1003">Cell membrane</keyword>
<feature type="transmembrane region" description="Helical" evidence="9">
    <location>
        <begin position="194"/>
        <end position="214"/>
    </location>
</feature>
<comment type="caution">
    <text evidence="10">The sequence shown here is derived from an EMBL/GenBank/DDBJ whole genome shotgun (WGS) entry which is preliminary data.</text>
</comment>
<dbReference type="Proteomes" id="UP000602260">
    <property type="component" value="Unassembled WGS sequence"/>
</dbReference>
<organism evidence="10 11">
    <name type="scientific">Flintibacter faecis</name>
    <dbReference type="NCBI Taxonomy" id="2763047"/>
    <lineage>
        <taxon>Bacteria</taxon>
        <taxon>Bacillati</taxon>
        <taxon>Bacillota</taxon>
        <taxon>Clostridia</taxon>
        <taxon>Eubacteriales</taxon>
        <taxon>Flintibacter</taxon>
    </lineage>
</organism>
<dbReference type="PANTHER" id="PTHR30330">
    <property type="entry name" value="AGSS FAMILY TRANSPORTER, SODIUM-ALANINE"/>
    <property type="match status" value="1"/>
</dbReference>
<keyword evidence="5 9" id="KW-0812">Transmembrane</keyword>
<feature type="transmembrane region" description="Helical" evidence="9">
    <location>
        <begin position="148"/>
        <end position="174"/>
    </location>
</feature>
<dbReference type="GO" id="GO:0005886">
    <property type="term" value="C:plasma membrane"/>
    <property type="evidence" value="ECO:0007669"/>
    <property type="project" value="UniProtKB-SubCell"/>
</dbReference>
<feature type="transmembrane region" description="Helical" evidence="9">
    <location>
        <begin position="363"/>
        <end position="386"/>
    </location>
</feature>
<dbReference type="PANTHER" id="PTHR30330:SF1">
    <property type="entry name" value="AMINO-ACID CARRIER PROTEIN ALST"/>
    <property type="match status" value="1"/>
</dbReference>
<dbReference type="RefSeq" id="WP_186877737.1">
    <property type="nucleotide sequence ID" value="NZ_JACOPN010000002.1"/>
</dbReference>
<dbReference type="NCBIfam" id="TIGR00835">
    <property type="entry name" value="agcS"/>
    <property type="match status" value="1"/>
</dbReference>
<evidence type="ECO:0000256" key="3">
    <source>
        <dbReference type="ARBA" id="ARBA00022448"/>
    </source>
</evidence>
<keyword evidence="6 9" id="KW-0769">Symport</keyword>
<evidence type="ECO:0000256" key="1">
    <source>
        <dbReference type="ARBA" id="ARBA00004651"/>
    </source>
</evidence>
<dbReference type="GO" id="GO:0005283">
    <property type="term" value="F:amino acid:sodium symporter activity"/>
    <property type="evidence" value="ECO:0007669"/>
    <property type="project" value="InterPro"/>
</dbReference>
<keyword evidence="8 9" id="KW-0472">Membrane</keyword>
<evidence type="ECO:0000256" key="4">
    <source>
        <dbReference type="ARBA" id="ARBA00022475"/>
    </source>
</evidence>
<sequence length="486" mass="51566">MFDALYAGFAGLIANISNFMYSYLLIILLLAAGIYFTCRSKFVQLRLLGESIRVVSEKSDDEHAVSAFEALMVSTASRVGTGNIVGVANAIAIGGYGSVFWMWLIALVGGATAFVESTLAQIYKKRDEQGGSYGGPSYYIQAALKSRFLGVVFAVALVATYAGGFNMLASFNLIDSMSNYSFYAHTVTLMGRQFALVPVLGGALLAILVGICIMGSGKRIVKVTGVLVPVMGVLYIIMAVIVMVLNIGMLPQVLQRIFSAAFDVKAIFGGAAGFGSSAVMQGIKRGLYSNEAGVGSAPNAAAAANVSHPVKQGLVQMLSVFIDTILVCTATAMMCLCTGIIPSEELKGAPFVQSSLSTTFGPVGPYFITFALLLFAFTTLLGNLFYCEGCLNYIAGHTLEKGPMNLFRVIACLVVFLGAQMKFGLVWDLADVLMGVMALINLPVILILGGTAMRALNDYLAQKKAGKDPAFKAASIGLKEKTDFWN</sequence>
<keyword evidence="7 9" id="KW-1133">Transmembrane helix</keyword>
<evidence type="ECO:0000256" key="8">
    <source>
        <dbReference type="ARBA" id="ARBA00023136"/>
    </source>
</evidence>
<feature type="transmembrane region" description="Helical" evidence="9">
    <location>
        <begin position="226"/>
        <end position="245"/>
    </location>
</feature>
<proteinExistence type="inferred from homology"/>
<protein>
    <submittedName>
        <fullName evidence="10">Alanine:cation symporter family protein</fullName>
    </submittedName>
</protein>
<gene>
    <name evidence="10" type="ORF">H8S55_02720</name>
</gene>
<evidence type="ECO:0000256" key="2">
    <source>
        <dbReference type="ARBA" id="ARBA00009261"/>
    </source>
</evidence>
<evidence type="ECO:0000256" key="6">
    <source>
        <dbReference type="ARBA" id="ARBA00022847"/>
    </source>
</evidence>
<evidence type="ECO:0000313" key="10">
    <source>
        <dbReference type="EMBL" id="MBC5716244.1"/>
    </source>
</evidence>
<keyword evidence="11" id="KW-1185">Reference proteome</keyword>
<evidence type="ECO:0000313" key="11">
    <source>
        <dbReference type="Proteomes" id="UP000602260"/>
    </source>
</evidence>
<dbReference type="PRINTS" id="PR00175">
    <property type="entry name" value="NAALASMPORT"/>
</dbReference>
<dbReference type="FunFam" id="1.20.1740.10:FF:000004">
    <property type="entry name" value="Sodium:alanine symporter family protein"/>
    <property type="match status" value="1"/>
</dbReference>
<reference evidence="10" key="1">
    <citation type="submission" date="2020-08" db="EMBL/GenBank/DDBJ databases">
        <title>Genome public.</title>
        <authorList>
            <person name="Liu C."/>
            <person name="Sun Q."/>
        </authorList>
    </citation>
    <scope>NUCLEOTIDE SEQUENCE</scope>
    <source>
        <strain evidence="10">BX5</strain>
    </source>
</reference>
<name>A0A8J6J201_9FIRM</name>
<feature type="transmembrane region" description="Helical" evidence="9">
    <location>
        <begin position="20"/>
        <end position="38"/>
    </location>
</feature>